<protein>
    <submittedName>
        <fullName evidence="1">Uncharacterized protein</fullName>
    </submittedName>
</protein>
<reference evidence="1" key="1">
    <citation type="submission" date="2020-04" db="EMBL/GenBank/DDBJ databases">
        <title>A chromosome-scale assembly and high-density genetic map of the yellow drum (Nibea albiflora) genome.</title>
        <authorList>
            <person name="Xu D."/>
            <person name="Zhang W."/>
            <person name="Chen R."/>
            <person name="Tan P."/>
            <person name="Wang L."/>
            <person name="Song H."/>
            <person name="Tian L."/>
            <person name="Zhu Q."/>
            <person name="Wang B."/>
        </authorList>
    </citation>
    <scope>NUCLEOTIDE SEQUENCE</scope>
    <source>
        <strain evidence="1">ZJHYS-2018</strain>
    </source>
</reference>
<evidence type="ECO:0000313" key="2">
    <source>
        <dbReference type="Proteomes" id="UP000805704"/>
    </source>
</evidence>
<gene>
    <name evidence="1" type="ORF">GBF38_012599</name>
</gene>
<dbReference type="Proteomes" id="UP000805704">
    <property type="component" value="Chromosome 6"/>
</dbReference>
<keyword evidence="2" id="KW-1185">Reference proteome</keyword>
<accession>A0ACB7EJC0</accession>
<name>A0ACB7EJC0_NIBAL</name>
<sequence length="316" mass="35419">MDIITREVTERINSVLWRHSGGTKGIKPPTNSQSNIARRRQLMVKHIVSFLKNGRDRPSFTLCIQVQSSKPAEKNWESLIEQDSLLETGQQTTKAPSMPSESSVRGKKMISVIPASVLRPVISDEENISDLSDEDSEELSEEDSEELSDEEDKNSPPIFQPITGSTNRSQPTEPAELLYTEIAKAVVNRILKGMPVLVPVDERQEMVSMLKHKLCSTMAGHALTRALDVEKTVKAVLKNMPKKMRHRSLLAMNLLSQHPSFYVILSDIIKKQLLKPKGKKGFFNSLFKGFIKPLKKGLKHEVVPHVQLNTVLPASL</sequence>
<comment type="caution">
    <text evidence="1">The sequence shown here is derived from an EMBL/GenBank/DDBJ whole genome shotgun (WGS) entry which is preliminary data.</text>
</comment>
<organism evidence="1 2">
    <name type="scientific">Nibea albiflora</name>
    <name type="common">Yellow drum</name>
    <name type="synonym">Corvina albiflora</name>
    <dbReference type="NCBI Taxonomy" id="240163"/>
    <lineage>
        <taxon>Eukaryota</taxon>
        <taxon>Metazoa</taxon>
        <taxon>Chordata</taxon>
        <taxon>Craniata</taxon>
        <taxon>Vertebrata</taxon>
        <taxon>Euteleostomi</taxon>
        <taxon>Actinopterygii</taxon>
        <taxon>Neopterygii</taxon>
        <taxon>Teleostei</taxon>
        <taxon>Neoteleostei</taxon>
        <taxon>Acanthomorphata</taxon>
        <taxon>Eupercaria</taxon>
        <taxon>Sciaenidae</taxon>
        <taxon>Nibea</taxon>
    </lineage>
</organism>
<evidence type="ECO:0000313" key="1">
    <source>
        <dbReference type="EMBL" id="KAG8002207.1"/>
    </source>
</evidence>
<dbReference type="EMBL" id="CM024794">
    <property type="protein sequence ID" value="KAG8002207.1"/>
    <property type="molecule type" value="Genomic_DNA"/>
</dbReference>
<proteinExistence type="predicted"/>